<dbReference type="EMBL" id="GL377567">
    <property type="protein sequence ID" value="EFJ36496.1"/>
    <property type="molecule type" value="Genomic_DNA"/>
</dbReference>
<evidence type="ECO:0000313" key="2">
    <source>
        <dbReference type="Proteomes" id="UP000001514"/>
    </source>
</evidence>
<protein>
    <submittedName>
        <fullName evidence="1">Uncharacterized protein</fullName>
    </submittedName>
</protein>
<reference evidence="1 2" key="1">
    <citation type="journal article" date="2011" name="Science">
        <title>The Selaginella genome identifies genetic changes associated with the evolution of vascular plants.</title>
        <authorList>
            <person name="Banks J.A."/>
            <person name="Nishiyama T."/>
            <person name="Hasebe M."/>
            <person name="Bowman J.L."/>
            <person name="Gribskov M."/>
            <person name="dePamphilis C."/>
            <person name="Albert V.A."/>
            <person name="Aono N."/>
            <person name="Aoyama T."/>
            <person name="Ambrose B.A."/>
            <person name="Ashton N.W."/>
            <person name="Axtell M.J."/>
            <person name="Barker E."/>
            <person name="Barker M.S."/>
            <person name="Bennetzen J.L."/>
            <person name="Bonawitz N.D."/>
            <person name="Chapple C."/>
            <person name="Cheng C."/>
            <person name="Correa L.G."/>
            <person name="Dacre M."/>
            <person name="DeBarry J."/>
            <person name="Dreyer I."/>
            <person name="Elias M."/>
            <person name="Engstrom E.M."/>
            <person name="Estelle M."/>
            <person name="Feng L."/>
            <person name="Finet C."/>
            <person name="Floyd S.K."/>
            <person name="Frommer W.B."/>
            <person name="Fujita T."/>
            <person name="Gramzow L."/>
            <person name="Gutensohn M."/>
            <person name="Harholt J."/>
            <person name="Hattori M."/>
            <person name="Heyl A."/>
            <person name="Hirai T."/>
            <person name="Hiwatashi Y."/>
            <person name="Ishikawa M."/>
            <person name="Iwata M."/>
            <person name="Karol K.G."/>
            <person name="Koehler B."/>
            <person name="Kolukisaoglu U."/>
            <person name="Kubo M."/>
            <person name="Kurata T."/>
            <person name="Lalonde S."/>
            <person name="Li K."/>
            <person name="Li Y."/>
            <person name="Litt A."/>
            <person name="Lyons E."/>
            <person name="Manning G."/>
            <person name="Maruyama T."/>
            <person name="Michael T.P."/>
            <person name="Mikami K."/>
            <person name="Miyazaki S."/>
            <person name="Morinaga S."/>
            <person name="Murata T."/>
            <person name="Mueller-Roeber B."/>
            <person name="Nelson D.R."/>
            <person name="Obara M."/>
            <person name="Oguri Y."/>
            <person name="Olmstead R.G."/>
            <person name="Onodera N."/>
            <person name="Petersen B.L."/>
            <person name="Pils B."/>
            <person name="Prigge M."/>
            <person name="Rensing S.A."/>
            <person name="Riano-Pachon D.M."/>
            <person name="Roberts A.W."/>
            <person name="Sato Y."/>
            <person name="Scheller H.V."/>
            <person name="Schulz B."/>
            <person name="Schulz C."/>
            <person name="Shakirov E.V."/>
            <person name="Shibagaki N."/>
            <person name="Shinohara N."/>
            <person name="Shippen D.E."/>
            <person name="Soerensen I."/>
            <person name="Sotooka R."/>
            <person name="Sugimoto N."/>
            <person name="Sugita M."/>
            <person name="Sumikawa N."/>
            <person name="Tanurdzic M."/>
            <person name="Theissen G."/>
            <person name="Ulvskov P."/>
            <person name="Wakazuki S."/>
            <person name="Weng J.K."/>
            <person name="Willats W.W."/>
            <person name="Wipf D."/>
            <person name="Wolf P.G."/>
            <person name="Yang L."/>
            <person name="Zimmer A.D."/>
            <person name="Zhu Q."/>
            <person name="Mitros T."/>
            <person name="Hellsten U."/>
            <person name="Loque D."/>
            <person name="Otillar R."/>
            <person name="Salamov A."/>
            <person name="Schmutz J."/>
            <person name="Shapiro H."/>
            <person name="Lindquist E."/>
            <person name="Lucas S."/>
            <person name="Rokhsar D."/>
            <person name="Grigoriev I.V."/>
        </authorList>
    </citation>
    <scope>NUCLEOTIDE SEQUENCE [LARGE SCALE GENOMIC DNA]</scope>
</reference>
<dbReference type="AlphaFoldDB" id="D8QVQ1"/>
<gene>
    <name evidence="1" type="ORF">SELMODRAFT_404555</name>
</gene>
<accession>D8QVQ1</accession>
<organism evidence="2">
    <name type="scientific">Selaginella moellendorffii</name>
    <name type="common">Spikemoss</name>
    <dbReference type="NCBI Taxonomy" id="88036"/>
    <lineage>
        <taxon>Eukaryota</taxon>
        <taxon>Viridiplantae</taxon>
        <taxon>Streptophyta</taxon>
        <taxon>Embryophyta</taxon>
        <taxon>Tracheophyta</taxon>
        <taxon>Lycopodiopsida</taxon>
        <taxon>Selaginellales</taxon>
        <taxon>Selaginellaceae</taxon>
        <taxon>Selaginella</taxon>
    </lineage>
</organism>
<name>D8QVQ1_SELML</name>
<dbReference type="HOGENOM" id="CLU_1386258_0_0_1"/>
<dbReference type="Proteomes" id="UP000001514">
    <property type="component" value="Unassembled WGS sequence"/>
</dbReference>
<sequence length="197" mass="22055">MACRHDAAVKTNFDEELDKQGRNLFQNGASTLAGKKSIPEWSALTKPPYSSNNSQANGSWDTRRMYTLTQLAGRYENAAIKGKCTFSLCSSFRHHHYRPQKLFCCYWGHANTAAWESRALLHAGSDSFESGLRRDTVVDTSVRPASQIDTQSLSILMDDGNLELVSTTCYFARLAAISTSRKQAWLRPNTKDGVHEE</sequence>
<keyword evidence="2" id="KW-1185">Reference proteome</keyword>
<dbReference type="KEGG" id="smo:SELMODRAFT_404555"/>
<proteinExistence type="predicted"/>
<evidence type="ECO:0000313" key="1">
    <source>
        <dbReference type="EMBL" id="EFJ36496.1"/>
    </source>
</evidence>
<dbReference type="InParanoid" id="D8QVQ1"/>
<dbReference type="Gramene" id="EFJ36496">
    <property type="protein sequence ID" value="EFJ36496"/>
    <property type="gene ID" value="SELMODRAFT_404555"/>
</dbReference>